<dbReference type="EMBL" id="FNYQ01000003">
    <property type="protein sequence ID" value="SEI43971.1"/>
    <property type="molecule type" value="Genomic_DNA"/>
</dbReference>
<dbReference type="PANTHER" id="PTHR30346">
    <property type="entry name" value="TRANSCRIPTIONAL DUAL REGULATOR HCAR-RELATED"/>
    <property type="match status" value="1"/>
</dbReference>
<dbReference type="InterPro" id="IPR036388">
    <property type="entry name" value="WH-like_DNA-bd_sf"/>
</dbReference>
<comment type="similarity">
    <text evidence="1">Belongs to the LysR transcriptional regulatory family.</text>
</comment>
<evidence type="ECO:0000259" key="5">
    <source>
        <dbReference type="PROSITE" id="PS50931"/>
    </source>
</evidence>
<dbReference type="PANTHER" id="PTHR30346:SF0">
    <property type="entry name" value="HCA OPERON TRANSCRIPTIONAL ACTIVATOR HCAR"/>
    <property type="match status" value="1"/>
</dbReference>
<keyword evidence="2" id="KW-0805">Transcription regulation</keyword>
<proteinExistence type="inferred from homology"/>
<dbReference type="Gene3D" id="1.10.10.10">
    <property type="entry name" value="Winged helix-like DNA-binding domain superfamily/Winged helix DNA-binding domain"/>
    <property type="match status" value="1"/>
</dbReference>
<dbReference type="Proteomes" id="UP000199250">
    <property type="component" value="Unassembled WGS sequence"/>
</dbReference>
<dbReference type="PROSITE" id="PS50931">
    <property type="entry name" value="HTH_LYSR"/>
    <property type="match status" value="1"/>
</dbReference>
<dbReference type="GO" id="GO:0003700">
    <property type="term" value="F:DNA-binding transcription factor activity"/>
    <property type="evidence" value="ECO:0007669"/>
    <property type="project" value="InterPro"/>
</dbReference>
<organism evidence="6 7">
    <name type="scientific">Azotobacter beijerinckii</name>
    <dbReference type="NCBI Taxonomy" id="170623"/>
    <lineage>
        <taxon>Bacteria</taxon>
        <taxon>Pseudomonadati</taxon>
        <taxon>Pseudomonadota</taxon>
        <taxon>Gammaproteobacteria</taxon>
        <taxon>Pseudomonadales</taxon>
        <taxon>Pseudomonadaceae</taxon>
        <taxon>Azotobacter</taxon>
    </lineage>
</organism>
<evidence type="ECO:0000313" key="6">
    <source>
        <dbReference type="EMBL" id="SEI43971.1"/>
    </source>
</evidence>
<dbReference type="Pfam" id="PF00126">
    <property type="entry name" value="HTH_1"/>
    <property type="match status" value="1"/>
</dbReference>
<dbReference type="GO" id="GO:0003677">
    <property type="term" value="F:DNA binding"/>
    <property type="evidence" value="ECO:0007669"/>
    <property type="project" value="UniProtKB-KW"/>
</dbReference>
<dbReference type="SUPFAM" id="SSF46785">
    <property type="entry name" value="Winged helix' DNA-binding domain"/>
    <property type="match status" value="1"/>
</dbReference>
<feature type="domain" description="HTH lysR-type" evidence="5">
    <location>
        <begin position="1"/>
        <end position="58"/>
    </location>
</feature>
<evidence type="ECO:0000256" key="1">
    <source>
        <dbReference type="ARBA" id="ARBA00009437"/>
    </source>
</evidence>
<evidence type="ECO:0000256" key="3">
    <source>
        <dbReference type="ARBA" id="ARBA00023125"/>
    </source>
</evidence>
<accession>A0A1H6QJQ0</accession>
<sequence length="318" mass="35126">MELHQLRCFVVVAEELHFGRAAKRLFMTQPPLSRQIQLLERSLGVMLLERNNRQVRLTAAGQHFLRDARRMLAFAEQAGHSARRLASGDAGRLILGFTAVSGYSLIPELLRHAAQVLPDVEVVLQEMVSVAQIEALTANMIDVGFVRLAVTRPGLDYERVCREPLVVVVPVTHPLAGQASVALRDLHQQPFVMYSPVEGRYFYDCIAGLFAMAGVAPHYVHYLGQTHSVLGLVRAGLGLAIVPASASELHMGNLAFRPLRDAQIHAELYMAARHGSENPVLPAFMSMAKHYFAMRKADSPACDEQDECPYPPETADGR</sequence>
<dbReference type="InterPro" id="IPR000847">
    <property type="entry name" value="LysR_HTH_N"/>
</dbReference>
<dbReference type="SUPFAM" id="SSF53850">
    <property type="entry name" value="Periplasmic binding protein-like II"/>
    <property type="match status" value="1"/>
</dbReference>
<dbReference type="FunFam" id="1.10.10.10:FF:000001">
    <property type="entry name" value="LysR family transcriptional regulator"/>
    <property type="match status" value="1"/>
</dbReference>
<protein>
    <submittedName>
        <fullName evidence="6">DNA-binding transcriptional regulator, LysR family</fullName>
    </submittedName>
</protein>
<reference evidence="6 7" key="1">
    <citation type="submission" date="2016-10" db="EMBL/GenBank/DDBJ databases">
        <authorList>
            <person name="de Groot N.N."/>
        </authorList>
    </citation>
    <scope>NUCLEOTIDE SEQUENCE [LARGE SCALE GENOMIC DNA]</scope>
    <source>
        <strain evidence="6 7">DSM 373</strain>
    </source>
</reference>
<dbReference type="Gene3D" id="3.40.190.10">
    <property type="entry name" value="Periplasmic binding protein-like II"/>
    <property type="match status" value="2"/>
</dbReference>
<dbReference type="InterPro" id="IPR036390">
    <property type="entry name" value="WH_DNA-bd_sf"/>
</dbReference>
<keyword evidence="4" id="KW-0804">Transcription</keyword>
<dbReference type="RefSeq" id="WP_211481941.1">
    <property type="nucleotide sequence ID" value="NZ_FNYQ01000003.1"/>
</dbReference>
<gene>
    <name evidence="6" type="ORF">SAMN04244572_00244</name>
</gene>
<dbReference type="InterPro" id="IPR005119">
    <property type="entry name" value="LysR_subst-bd"/>
</dbReference>
<evidence type="ECO:0000313" key="7">
    <source>
        <dbReference type="Proteomes" id="UP000199250"/>
    </source>
</evidence>
<dbReference type="PRINTS" id="PR00039">
    <property type="entry name" value="HTHLYSR"/>
</dbReference>
<keyword evidence="3 6" id="KW-0238">DNA-binding</keyword>
<dbReference type="Pfam" id="PF03466">
    <property type="entry name" value="LysR_substrate"/>
    <property type="match status" value="1"/>
</dbReference>
<evidence type="ECO:0000256" key="4">
    <source>
        <dbReference type="ARBA" id="ARBA00023163"/>
    </source>
</evidence>
<dbReference type="AlphaFoldDB" id="A0A1H6QJQ0"/>
<evidence type="ECO:0000256" key="2">
    <source>
        <dbReference type="ARBA" id="ARBA00023015"/>
    </source>
</evidence>
<name>A0A1H6QJQ0_9GAMM</name>
<dbReference type="GO" id="GO:0032993">
    <property type="term" value="C:protein-DNA complex"/>
    <property type="evidence" value="ECO:0007669"/>
    <property type="project" value="TreeGrafter"/>
</dbReference>